<reference evidence="1 2" key="1">
    <citation type="journal article" date="2022" name="Nat. Ecol. Evol.">
        <title>A masculinizing supergene underlies an exaggerated male reproductive morph in a spider.</title>
        <authorList>
            <person name="Hendrickx F."/>
            <person name="De Corte Z."/>
            <person name="Sonet G."/>
            <person name="Van Belleghem S.M."/>
            <person name="Kostlbacher S."/>
            <person name="Vangestel C."/>
        </authorList>
    </citation>
    <scope>NUCLEOTIDE SEQUENCE [LARGE SCALE GENOMIC DNA]</scope>
    <source>
        <strain evidence="1">W744_W776</strain>
    </source>
</reference>
<feature type="non-terminal residue" evidence="1">
    <location>
        <position position="53"/>
    </location>
</feature>
<evidence type="ECO:0000313" key="1">
    <source>
        <dbReference type="EMBL" id="KAG8172520.1"/>
    </source>
</evidence>
<comment type="caution">
    <text evidence="1">The sequence shown here is derived from an EMBL/GenBank/DDBJ whole genome shotgun (WGS) entry which is preliminary data.</text>
</comment>
<dbReference type="AlphaFoldDB" id="A0AAV6TMD8"/>
<dbReference type="Proteomes" id="UP000827092">
    <property type="component" value="Unassembled WGS sequence"/>
</dbReference>
<keyword evidence="2" id="KW-1185">Reference proteome</keyword>
<proteinExistence type="predicted"/>
<accession>A0AAV6TMD8</accession>
<sequence>MLYKSVLNLKRGLKGYSDPRLSGDPETPVPAQALLPKMLGQRGFPWRVRREKK</sequence>
<organism evidence="1 2">
    <name type="scientific">Oedothorax gibbosus</name>
    <dbReference type="NCBI Taxonomy" id="931172"/>
    <lineage>
        <taxon>Eukaryota</taxon>
        <taxon>Metazoa</taxon>
        <taxon>Ecdysozoa</taxon>
        <taxon>Arthropoda</taxon>
        <taxon>Chelicerata</taxon>
        <taxon>Arachnida</taxon>
        <taxon>Araneae</taxon>
        <taxon>Araneomorphae</taxon>
        <taxon>Entelegynae</taxon>
        <taxon>Araneoidea</taxon>
        <taxon>Linyphiidae</taxon>
        <taxon>Erigoninae</taxon>
        <taxon>Oedothorax</taxon>
    </lineage>
</organism>
<name>A0AAV6TMD8_9ARAC</name>
<gene>
    <name evidence="1" type="ORF">JTE90_014523</name>
</gene>
<dbReference type="EMBL" id="JAFNEN010002638">
    <property type="protein sequence ID" value="KAG8172520.1"/>
    <property type="molecule type" value="Genomic_DNA"/>
</dbReference>
<evidence type="ECO:0000313" key="2">
    <source>
        <dbReference type="Proteomes" id="UP000827092"/>
    </source>
</evidence>
<protein>
    <submittedName>
        <fullName evidence="1">Uncharacterized protein</fullName>
    </submittedName>
</protein>